<evidence type="ECO:0008006" key="4">
    <source>
        <dbReference type="Google" id="ProtNLM"/>
    </source>
</evidence>
<gene>
    <name evidence="2" type="ORF">C7474_0197</name>
</gene>
<comment type="caution">
    <text evidence="2">The sequence shown here is derived from an EMBL/GenBank/DDBJ whole genome shotgun (WGS) entry which is preliminary data.</text>
</comment>
<evidence type="ECO:0000313" key="3">
    <source>
        <dbReference type="Proteomes" id="UP000273158"/>
    </source>
</evidence>
<dbReference type="SUPFAM" id="SSF53474">
    <property type="entry name" value="alpha/beta-Hydrolases"/>
    <property type="match status" value="1"/>
</dbReference>
<dbReference type="AlphaFoldDB" id="A0A498C8X2"/>
<keyword evidence="3" id="KW-1185">Reference proteome</keyword>
<proteinExistence type="predicted"/>
<protein>
    <recommendedName>
        <fullName evidence="4">Alpha/beta hydrolase family protein</fullName>
    </recommendedName>
</protein>
<evidence type="ECO:0000256" key="1">
    <source>
        <dbReference type="SAM" id="MobiDB-lite"/>
    </source>
</evidence>
<dbReference type="RefSeq" id="WP_241965038.1">
    <property type="nucleotide sequence ID" value="NZ_RCDB01000001.1"/>
</dbReference>
<evidence type="ECO:0000313" key="2">
    <source>
        <dbReference type="EMBL" id="RLK52265.1"/>
    </source>
</evidence>
<dbReference type="InterPro" id="IPR029058">
    <property type="entry name" value="AB_hydrolase_fold"/>
</dbReference>
<dbReference type="Proteomes" id="UP000273158">
    <property type="component" value="Unassembled WGS sequence"/>
</dbReference>
<reference evidence="2 3" key="1">
    <citation type="journal article" date="2015" name="Stand. Genomic Sci.">
        <title>Genomic Encyclopedia of Bacterial and Archaeal Type Strains, Phase III: the genomes of soil and plant-associated and newly described type strains.</title>
        <authorList>
            <person name="Whitman W.B."/>
            <person name="Woyke T."/>
            <person name="Klenk H.P."/>
            <person name="Zhou Y."/>
            <person name="Lilburn T.G."/>
            <person name="Beck B.J."/>
            <person name="De Vos P."/>
            <person name="Vandamme P."/>
            <person name="Eisen J.A."/>
            <person name="Garrity G."/>
            <person name="Hugenholtz P."/>
            <person name="Kyrpides N.C."/>
        </authorList>
    </citation>
    <scope>NUCLEOTIDE SEQUENCE [LARGE SCALE GENOMIC DNA]</scope>
    <source>
        <strain evidence="2 3">S2T63</strain>
    </source>
</reference>
<feature type="region of interest" description="Disordered" evidence="1">
    <location>
        <begin position="1"/>
        <end position="23"/>
    </location>
</feature>
<organism evidence="2 3">
    <name type="scientific">Microbacterium telephonicum</name>
    <dbReference type="NCBI Taxonomy" id="1714841"/>
    <lineage>
        <taxon>Bacteria</taxon>
        <taxon>Bacillati</taxon>
        <taxon>Actinomycetota</taxon>
        <taxon>Actinomycetes</taxon>
        <taxon>Micrococcales</taxon>
        <taxon>Microbacteriaceae</taxon>
        <taxon>Microbacterium</taxon>
    </lineage>
</organism>
<feature type="compositionally biased region" description="Polar residues" evidence="1">
    <location>
        <begin position="1"/>
        <end position="10"/>
    </location>
</feature>
<dbReference type="Gene3D" id="3.40.50.1820">
    <property type="entry name" value="alpha/beta hydrolase"/>
    <property type="match status" value="1"/>
</dbReference>
<accession>A0A498C8X2</accession>
<dbReference type="EMBL" id="RCDB01000001">
    <property type="protein sequence ID" value="RLK52265.1"/>
    <property type="molecule type" value="Genomic_DNA"/>
</dbReference>
<sequence>MSIETTTRTVGSGDDAITYDVHGNPQATTDISAEQHADDLRRLITDAGVGAVDAFGTSGGVVTLLTLLAAAPDLLRRAIVHEPPLAAGLPDRDVVLEVVADMKQTYADEGDGAAMAKFIALVMRDGELPADYLAQPEPDPAMFGMSADDDGARANPLFRNMPALIDYDIDVPVLRALDFPSHHSGFLDQPGYPGDPDAFAARLGEVLARP</sequence>
<name>A0A498C8X2_9MICO</name>